<evidence type="ECO:0000313" key="2">
    <source>
        <dbReference type="EMBL" id="EJW97348.1"/>
    </source>
</evidence>
<dbReference type="EMBL" id="AMCI01004813">
    <property type="protein sequence ID" value="EJW97348.1"/>
    <property type="molecule type" value="Genomic_DNA"/>
</dbReference>
<feature type="non-terminal residue" evidence="2">
    <location>
        <position position="116"/>
    </location>
</feature>
<keyword evidence="1" id="KW-1133">Transmembrane helix</keyword>
<keyword evidence="1" id="KW-0472">Membrane</keyword>
<sequence length="116" mass="12415">MGVLLALVLAGYYLLNLMTIQRKDNRKSVTYVTSIGTFLVMYLSMTIAASDLVRGIMDLCGAGERAQGMAFFFGGCGCLVLTAAAVAVGMVHARKLVTVNYRVPVEHLGKGARLVL</sequence>
<gene>
    <name evidence="2" type="ORF">EVA_14546</name>
</gene>
<protein>
    <submittedName>
        <fullName evidence="2">Membrane protein</fullName>
    </submittedName>
</protein>
<proteinExistence type="predicted"/>
<feature type="transmembrane region" description="Helical" evidence="1">
    <location>
        <begin position="29"/>
        <end position="49"/>
    </location>
</feature>
<keyword evidence="1" id="KW-0812">Transmembrane</keyword>
<accession>J9FS72</accession>
<comment type="caution">
    <text evidence="2">The sequence shown here is derived from an EMBL/GenBank/DDBJ whole genome shotgun (WGS) entry which is preliminary data.</text>
</comment>
<feature type="transmembrane region" description="Helical" evidence="1">
    <location>
        <begin position="70"/>
        <end position="93"/>
    </location>
</feature>
<name>J9FS72_9ZZZZ</name>
<reference evidence="2" key="1">
    <citation type="journal article" date="2012" name="PLoS ONE">
        <title>Gene sets for utilization of primary and secondary nutrition supplies in the distal gut of endangered iberian lynx.</title>
        <authorList>
            <person name="Alcaide M."/>
            <person name="Messina E."/>
            <person name="Richter M."/>
            <person name="Bargiela R."/>
            <person name="Peplies J."/>
            <person name="Huws S.A."/>
            <person name="Newbold C.J."/>
            <person name="Golyshin P.N."/>
            <person name="Simon M.A."/>
            <person name="Lopez G."/>
            <person name="Yakimov M.M."/>
            <person name="Ferrer M."/>
        </authorList>
    </citation>
    <scope>NUCLEOTIDE SEQUENCE</scope>
</reference>
<dbReference type="AlphaFoldDB" id="J9FS72"/>
<organism evidence="2">
    <name type="scientific">gut metagenome</name>
    <dbReference type="NCBI Taxonomy" id="749906"/>
    <lineage>
        <taxon>unclassified sequences</taxon>
        <taxon>metagenomes</taxon>
        <taxon>organismal metagenomes</taxon>
    </lineage>
</organism>
<evidence type="ECO:0000256" key="1">
    <source>
        <dbReference type="SAM" id="Phobius"/>
    </source>
</evidence>